<dbReference type="Proteomes" id="UP000657177">
    <property type="component" value="Unassembled WGS sequence"/>
</dbReference>
<comment type="caution">
    <text evidence="1">The sequence shown here is derived from an EMBL/GenBank/DDBJ whole genome shotgun (WGS) entry which is preliminary data.</text>
</comment>
<name>A0A8J6I111_9FIRM</name>
<proteinExistence type="predicted"/>
<dbReference type="PANTHER" id="PTHR30372:SF6">
    <property type="entry name" value="LIPID-A-DISACCHARIDE SYNTHASE"/>
    <property type="match status" value="1"/>
</dbReference>
<accession>A0A8J6I111</accession>
<dbReference type="GO" id="GO:0005543">
    <property type="term" value="F:phospholipid binding"/>
    <property type="evidence" value="ECO:0007669"/>
    <property type="project" value="TreeGrafter"/>
</dbReference>
<dbReference type="SUPFAM" id="SSF53756">
    <property type="entry name" value="UDP-Glycosyltransferase/glycogen phosphorylase"/>
    <property type="match status" value="1"/>
</dbReference>
<protein>
    <recommendedName>
        <fullName evidence="3">Lipid-A-disaccharide synthase</fullName>
    </recommendedName>
</protein>
<dbReference type="GO" id="GO:0016020">
    <property type="term" value="C:membrane"/>
    <property type="evidence" value="ECO:0007669"/>
    <property type="project" value="GOC"/>
</dbReference>
<reference evidence="1" key="1">
    <citation type="submission" date="2020-06" db="EMBL/GenBank/DDBJ databases">
        <title>Novel chitinolytic bacterium.</title>
        <authorList>
            <person name="Ungkulpasvich U."/>
            <person name="Kosugi A."/>
            <person name="Uke A."/>
        </authorList>
    </citation>
    <scope>NUCLEOTIDE SEQUENCE</scope>
    <source>
        <strain evidence="1">UUS1-1</strain>
    </source>
</reference>
<keyword evidence="2" id="KW-1185">Reference proteome</keyword>
<evidence type="ECO:0000313" key="1">
    <source>
        <dbReference type="EMBL" id="MBA2133680.1"/>
    </source>
</evidence>
<dbReference type="AlphaFoldDB" id="A0A8J6I111"/>
<dbReference type="GO" id="GO:0009245">
    <property type="term" value="P:lipid A biosynthetic process"/>
    <property type="evidence" value="ECO:0007669"/>
    <property type="project" value="InterPro"/>
</dbReference>
<dbReference type="PANTHER" id="PTHR30372">
    <property type="entry name" value="LIPID-A-DISACCHARIDE SYNTHASE"/>
    <property type="match status" value="1"/>
</dbReference>
<sequence length="433" mass="46929">MPLDIIITVNSPGEVSGWLKPVVDALQDFPWPYRLTVFIPPCPFASGAESRVVAELPQVKQVIGAEETVRFIITGKLPAEFNPAGKGIILFLGGDLTYAALLAKRLRYPAVAYTEGLTNWTNSFARFATAYPWMADKVKKPAVKRKTEVIGNLMLDAVNPEYSKEQMKKLMGNEEAPGLLLLPGSRPVHFQYMLAFYMKTAEKIKAQMPSLGMAVSISPFVTEEQLVAALSDWGAREWGVSATYSPAGKGSLDSVGPLKVLGEIKTATGLRLPCFHHQQYSLMNWADLALTIPGTNTVELAALGVPMVVTIPLNHPEKIPLEGLAGLIGGLPLLGKVLKRKLVPKFLAKIKFTAWPNRLAKAEIVPELIGKISPDQVAEAALGMLQDKAGLTQISQRLKGVVGEPGAAKRLVRILEEVVRTAYPSTVLTASMS</sequence>
<gene>
    <name evidence="1" type="ORF">G5B42_09040</name>
</gene>
<dbReference type="EMBL" id="JAAKDE010000017">
    <property type="protein sequence ID" value="MBA2133680.1"/>
    <property type="molecule type" value="Genomic_DNA"/>
</dbReference>
<dbReference type="GO" id="GO:0008915">
    <property type="term" value="F:lipid-A-disaccharide synthase activity"/>
    <property type="evidence" value="ECO:0007669"/>
    <property type="project" value="InterPro"/>
</dbReference>
<dbReference type="RefSeq" id="WP_181340148.1">
    <property type="nucleotide sequence ID" value="NZ_JAAKDE010000017.1"/>
</dbReference>
<evidence type="ECO:0008006" key="3">
    <source>
        <dbReference type="Google" id="ProtNLM"/>
    </source>
</evidence>
<dbReference type="Pfam" id="PF02684">
    <property type="entry name" value="LpxB"/>
    <property type="match status" value="1"/>
</dbReference>
<evidence type="ECO:0000313" key="2">
    <source>
        <dbReference type="Proteomes" id="UP000657177"/>
    </source>
</evidence>
<organism evidence="1 2">
    <name type="scientific">Capillibacterium thermochitinicola</name>
    <dbReference type="NCBI Taxonomy" id="2699427"/>
    <lineage>
        <taxon>Bacteria</taxon>
        <taxon>Bacillati</taxon>
        <taxon>Bacillota</taxon>
        <taxon>Capillibacterium</taxon>
    </lineage>
</organism>
<dbReference type="InterPro" id="IPR003835">
    <property type="entry name" value="Glyco_trans_19"/>
</dbReference>
<dbReference type="Gene3D" id="3.40.50.2000">
    <property type="entry name" value="Glycogen Phosphorylase B"/>
    <property type="match status" value="1"/>
</dbReference>